<evidence type="ECO:0000313" key="3">
    <source>
        <dbReference type="EMBL" id="MBW44933.1"/>
    </source>
</evidence>
<protein>
    <recommendedName>
        <fullName evidence="1">Nuclear nucleic acid-binding protein C1D</fullName>
    </recommendedName>
</protein>
<dbReference type="GO" id="GO:0003677">
    <property type="term" value="F:DNA binding"/>
    <property type="evidence" value="ECO:0007669"/>
    <property type="project" value="UniProtKB-KW"/>
</dbReference>
<keyword evidence="1 3" id="KW-0238">DNA-binding</keyword>
<accession>A0A2M4AVW5</accession>
<dbReference type="PANTHER" id="PTHR15341:SF3">
    <property type="entry name" value="NUCLEAR NUCLEIC ACID-BINDING PROTEIN C1D"/>
    <property type="match status" value="1"/>
</dbReference>
<feature type="region of interest" description="Disordered" evidence="2">
    <location>
        <begin position="125"/>
        <end position="156"/>
    </location>
</feature>
<feature type="compositionally biased region" description="Polar residues" evidence="2">
    <location>
        <begin position="146"/>
        <end position="156"/>
    </location>
</feature>
<dbReference type="GO" id="GO:0005737">
    <property type="term" value="C:cytoplasm"/>
    <property type="evidence" value="ECO:0007669"/>
    <property type="project" value="UniProtKB-SubCell"/>
</dbReference>
<organism evidence="3">
    <name type="scientific">Anopheles triannulatus</name>
    <dbReference type="NCBI Taxonomy" id="58253"/>
    <lineage>
        <taxon>Eukaryota</taxon>
        <taxon>Metazoa</taxon>
        <taxon>Ecdysozoa</taxon>
        <taxon>Arthropoda</taxon>
        <taxon>Hexapoda</taxon>
        <taxon>Insecta</taxon>
        <taxon>Pterygota</taxon>
        <taxon>Neoptera</taxon>
        <taxon>Endopterygota</taxon>
        <taxon>Diptera</taxon>
        <taxon>Nematocera</taxon>
        <taxon>Culicoidea</taxon>
        <taxon>Culicidae</taxon>
        <taxon>Anophelinae</taxon>
        <taxon>Anopheles</taxon>
    </lineage>
</organism>
<dbReference type="GO" id="GO:0005730">
    <property type="term" value="C:nucleolus"/>
    <property type="evidence" value="ECO:0007669"/>
    <property type="project" value="UniProtKB-SubCell"/>
</dbReference>
<dbReference type="AlphaFoldDB" id="A0A2M4AVW5"/>
<keyword evidence="1" id="KW-0963">Cytoplasm</keyword>
<dbReference type="InterPro" id="IPR011082">
    <property type="entry name" value="Exosome-assoc_fac/DNA_repair"/>
</dbReference>
<evidence type="ECO:0000256" key="2">
    <source>
        <dbReference type="SAM" id="MobiDB-lite"/>
    </source>
</evidence>
<proteinExistence type="inferred from homology"/>
<dbReference type="EMBL" id="GGFK01011612">
    <property type="protein sequence ID" value="MBW44933.1"/>
    <property type="molecule type" value="Transcribed_RNA"/>
</dbReference>
<comment type="function">
    <text evidence="1">Plays a role in the recruitment of the exosome to pre-rRNA to mediate the 3'-5' end processing of the 5.8S rRNA.</text>
</comment>
<dbReference type="GO" id="GO:0003723">
    <property type="term" value="F:RNA binding"/>
    <property type="evidence" value="ECO:0007669"/>
    <property type="project" value="UniProtKB-UniRule"/>
</dbReference>
<reference evidence="3" key="1">
    <citation type="submission" date="2018-01" db="EMBL/GenBank/DDBJ databases">
        <title>An insight into the sialome of Amazonian anophelines.</title>
        <authorList>
            <person name="Ribeiro J.M."/>
            <person name="Scarpassa V."/>
            <person name="Calvo E."/>
        </authorList>
    </citation>
    <scope>NUCLEOTIDE SEQUENCE</scope>
    <source>
        <tissue evidence="3">Salivary glands</tissue>
    </source>
</reference>
<keyword evidence="1" id="KW-0694">RNA-binding</keyword>
<comment type="subcellular location">
    <subcellularLocation>
        <location evidence="1">Cytoplasm</location>
    </subcellularLocation>
    <subcellularLocation>
        <location evidence="1">Nucleus</location>
        <location evidence="1">Nucleolus</location>
    </subcellularLocation>
    <subcellularLocation>
        <location evidence="1">Nucleus</location>
    </subcellularLocation>
</comment>
<evidence type="ECO:0000256" key="1">
    <source>
        <dbReference type="RuleBase" id="RU368003"/>
    </source>
</evidence>
<dbReference type="GO" id="GO:0000178">
    <property type="term" value="C:exosome (RNase complex)"/>
    <property type="evidence" value="ECO:0007669"/>
    <property type="project" value="TreeGrafter"/>
</dbReference>
<sequence length="156" mass="18261">MESAPDLTRYGVLCRDVVFIRKDQTLVQAIEKIGNCLKLACEDYDNYHHFSIEEKVRYDNYITYSVNSLFWIHRKLTGKMEDNEEIMHELEKVRSAMVRMKEIKDNATKPRLDGKAAKRFIRAGLYDAQQPHQKKPKLPTKPTKLSRNTQRNGAEC</sequence>
<keyword evidence="1" id="KW-0698">rRNA processing</keyword>
<comment type="similarity">
    <text evidence="1">Belongs to the C1D family.</text>
</comment>
<dbReference type="GO" id="GO:0010468">
    <property type="term" value="P:regulation of gene expression"/>
    <property type="evidence" value="ECO:0007669"/>
    <property type="project" value="TreeGrafter"/>
</dbReference>
<dbReference type="PANTHER" id="PTHR15341">
    <property type="entry name" value="SUN-COR STEROID HORMONE RECEPTOR CO-REPRESSOR"/>
    <property type="match status" value="1"/>
</dbReference>
<dbReference type="GO" id="GO:0000460">
    <property type="term" value="P:maturation of 5.8S rRNA"/>
    <property type="evidence" value="ECO:0007669"/>
    <property type="project" value="TreeGrafter"/>
</dbReference>
<name>A0A2M4AVW5_9DIPT</name>
<comment type="subunit">
    <text evidence="1">Monomer and homodimer.</text>
</comment>
<keyword evidence="1" id="KW-0539">Nucleus</keyword>